<name>G0L311_ZOBGA</name>
<organism evidence="1 2">
    <name type="scientific">Zobellia galactanivorans (strain DSM 12802 / CCUG 47099 / CIP 106680 / NCIMB 13871 / Dsij)</name>
    <dbReference type="NCBI Taxonomy" id="63186"/>
    <lineage>
        <taxon>Bacteria</taxon>
        <taxon>Pseudomonadati</taxon>
        <taxon>Bacteroidota</taxon>
        <taxon>Flavobacteriia</taxon>
        <taxon>Flavobacteriales</taxon>
        <taxon>Flavobacteriaceae</taxon>
        <taxon>Zobellia</taxon>
    </lineage>
</organism>
<reference evidence="1 2" key="2">
    <citation type="journal article" date="2012" name="Environ. Microbiol.">
        <title>Characterization of the first alginolytic operons in a marine bacterium: from their emergence in marine Flavobacteriia to their independent transfers to marine Proteobacteria and human gut Bacteroides.</title>
        <authorList>
            <person name="Thomas F."/>
            <person name="Barbeyron T."/>
            <person name="Tonon T."/>
            <person name="Genicot S."/>
            <person name="Czjzek M."/>
            <person name="Michel G."/>
        </authorList>
    </citation>
    <scope>NUCLEOTIDE SEQUENCE [LARGE SCALE GENOMIC DNA]</scope>
    <source>
        <strain evidence="2">DSM 12802 / CCUG 47099 / CIP 106680 / NCIMB 13871 / Dsij</strain>
    </source>
</reference>
<protein>
    <submittedName>
        <fullName evidence="1">Uncharacterized protein</fullName>
    </submittedName>
</protein>
<evidence type="ECO:0000313" key="1">
    <source>
        <dbReference type="EMBL" id="CAZ98319.1"/>
    </source>
</evidence>
<evidence type="ECO:0000313" key="2">
    <source>
        <dbReference type="Proteomes" id="UP000008898"/>
    </source>
</evidence>
<dbReference type="KEGG" id="zga:ZOBELLIA_4184"/>
<dbReference type="EMBL" id="FP476056">
    <property type="protein sequence ID" value="CAZ98319.1"/>
    <property type="molecule type" value="Genomic_DNA"/>
</dbReference>
<dbReference type="HOGENOM" id="CLU_2653738_0_0_10"/>
<gene>
    <name evidence="1" type="ordered locus">zobellia_4184</name>
</gene>
<proteinExistence type="predicted"/>
<reference evidence="2" key="1">
    <citation type="submission" date="2009-07" db="EMBL/GenBank/DDBJ databases">
        <title>Complete genome sequence of Zobellia galactanivorans Dsij.</title>
        <authorList>
            <consortium name="Genoscope - CEA"/>
        </authorList>
    </citation>
    <scope>NUCLEOTIDE SEQUENCE [LARGE SCALE GENOMIC DNA]</scope>
    <source>
        <strain evidence="2">DSM 12802 / CCUG 47099 / CIP 106680 / NCIMB 13871 / Dsij</strain>
    </source>
</reference>
<dbReference type="AlphaFoldDB" id="G0L311"/>
<keyword evidence="2" id="KW-1185">Reference proteome</keyword>
<dbReference type="STRING" id="63186.ZOBELLIA_4184"/>
<sequence>MIYNSIENRKRGQQFLITGVLTIPKKNNKMGYLSPQIEVLAKKKKREEKSLVKREYSCGIFQDYGDLSQDTERIKD</sequence>
<accession>G0L311</accession>
<dbReference type="Proteomes" id="UP000008898">
    <property type="component" value="Chromosome"/>
</dbReference>